<protein>
    <submittedName>
        <fullName evidence="2">Uncharacterized protein</fullName>
    </submittedName>
</protein>
<organism evidence="2 3">
    <name type="scientific">Asbolus verrucosus</name>
    <name type="common">Desert ironclad beetle</name>
    <dbReference type="NCBI Taxonomy" id="1661398"/>
    <lineage>
        <taxon>Eukaryota</taxon>
        <taxon>Metazoa</taxon>
        <taxon>Ecdysozoa</taxon>
        <taxon>Arthropoda</taxon>
        <taxon>Hexapoda</taxon>
        <taxon>Insecta</taxon>
        <taxon>Pterygota</taxon>
        <taxon>Neoptera</taxon>
        <taxon>Endopterygota</taxon>
        <taxon>Coleoptera</taxon>
        <taxon>Polyphaga</taxon>
        <taxon>Cucujiformia</taxon>
        <taxon>Tenebrionidae</taxon>
        <taxon>Pimeliinae</taxon>
        <taxon>Asbolus</taxon>
    </lineage>
</organism>
<gene>
    <name evidence="2" type="ORF">BDFB_012570</name>
</gene>
<dbReference type="EMBL" id="QDEB01026865">
    <property type="protein sequence ID" value="RZC40340.1"/>
    <property type="molecule type" value="Genomic_DNA"/>
</dbReference>
<dbReference type="AlphaFoldDB" id="A0A482W5C6"/>
<feature type="compositionally biased region" description="Basic residues" evidence="1">
    <location>
        <begin position="94"/>
        <end position="105"/>
    </location>
</feature>
<name>A0A482W5C6_ASBVE</name>
<reference evidence="2 3" key="1">
    <citation type="submission" date="2017-03" db="EMBL/GenBank/DDBJ databases">
        <title>Genome of the blue death feigning beetle - Asbolus verrucosus.</title>
        <authorList>
            <person name="Rider S.D."/>
        </authorList>
    </citation>
    <scope>NUCLEOTIDE SEQUENCE [LARGE SCALE GENOMIC DNA]</scope>
    <source>
        <strain evidence="2">Butters</strain>
        <tissue evidence="2">Head and leg muscle</tissue>
    </source>
</reference>
<comment type="caution">
    <text evidence="2">The sequence shown here is derived from an EMBL/GenBank/DDBJ whole genome shotgun (WGS) entry which is preliminary data.</text>
</comment>
<dbReference type="Proteomes" id="UP000292052">
    <property type="component" value="Unassembled WGS sequence"/>
</dbReference>
<proteinExistence type="predicted"/>
<feature type="non-terminal residue" evidence="2">
    <location>
        <position position="144"/>
    </location>
</feature>
<keyword evidence="3" id="KW-1185">Reference proteome</keyword>
<feature type="region of interest" description="Disordered" evidence="1">
    <location>
        <begin position="94"/>
        <end position="122"/>
    </location>
</feature>
<evidence type="ECO:0000256" key="1">
    <source>
        <dbReference type="SAM" id="MobiDB-lite"/>
    </source>
</evidence>
<sequence length="144" mass="16710">MIVTGANETLKSIQKKAPVVNYIVAQWEPNINKKREDTIIQINSTKTENILFTKKLKSPNFFNLKIKNHTIPITKTAKYLGIQLDTRLNFHNHKRNNQKSTHSHKNIIPTTKQKQHDDNDQQTTVVQNVNTTNTYIRRPRVVSP</sequence>
<accession>A0A482W5C6</accession>
<evidence type="ECO:0000313" key="3">
    <source>
        <dbReference type="Proteomes" id="UP000292052"/>
    </source>
</evidence>
<evidence type="ECO:0000313" key="2">
    <source>
        <dbReference type="EMBL" id="RZC40340.1"/>
    </source>
</evidence>
<dbReference type="OrthoDB" id="8066053at2759"/>